<proteinExistence type="predicted"/>
<evidence type="ECO:0000256" key="2">
    <source>
        <dbReference type="ARBA" id="ARBA00023295"/>
    </source>
</evidence>
<accession>A0A2H0UGE1</accession>
<dbReference type="GO" id="GO:0004565">
    <property type="term" value="F:beta-galactosidase activity"/>
    <property type="evidence" value="ECO:0007669"/>
    <property type="project" value="InterPro"/>
</dbReference>
<dbReference type="InterPro" id="IPR017853">
    <property type="entry name" value="GH"/>
</dbReference>
<evidence type="ECO:0000259" key="3">
    <source>
        <dbReference type="Pfam" id="PF02449"/>
    </source>
</evidence>
<name>A0A2H0UGE1_9BACT</name>
<sequence>MLRKLSLTALFFILFVVCGFFILAWGGPNDNQVSYGVTFSKFRTDELKLDWREVYDALVYEMGVKKFRFVAHWHTVEPQEGTYDFSVLDHQMRVAEEVGADVILAVGRRLPSWPECHEPEWVSTKTKEERNAYQLRYVTAVVERYKNSPALLMWQVENEPFIVGYAYEHCGETDTVFLEKEIALVKTLDPHHPVLLTASGELGVWNGTYKKADVFGTTLYRSVWSGEFNMYITYPTTPSFFRAKRKLTELLVGEKKPVIIAELASEPWPKGAIIDTPLEEQLRRMNVDLFNKTLTFASRTNFSQQYLWGAEWWYYLKEVHKDDSMWERAKEIFTINQ</sequence>
<protein>
    <recommendedName>
        <fullName evidence="3">Glycoside hydrolase family 42 N-terminal domain-containing protein</fullName>
    </recommendedName>
</protein>
<reference evidence="5" key="1">
    <citation type="submission" date="2017-09" db="EMBL/GenBank/DDBJ databases">
        <title>Depth-based differentiation of microbial function through sediment-hosted aquifers and enrichment of novel symbionts in the deep terrestrial subsurface.</title>
        <authorList>
            <person name="Probst A.J."/>
            <person name="Ladd B."/>
            <person name="Jarett J.K."/>
            <person name="Geller-Mcgrath D.E."/>
            <person name="Sieber C.M.K."/>
            <person name="Emerson J.B."/>
            <person name="Anantharaman K."/>
            <person name="Thomas B.C."/>
            <person name="Malmstrom R."/>
            <person name="Stieglmeier M."/>
            <person name="Klingl A."/>
            <person name="Woyke T."/>
            <person name="Ryan C.M."/>
            <person name="Banfield J.F."/>
        </authorList>
    </citation>
    <scope>NUCLEOTIDE SEQUENCE [LARGE SCALE GENOMIC DNA]</scope>
</reference>
<feature type="domain" description="Glycoside hydrolase family 42 N-terminal" evidence="3">
    <location>
        <begin position="60"/>
        <end position="235"/>
    </location>
</feature>
<organism evidence="4 5">
    <name type="scientific">Candidatus Kaiserbacteria bacterium CG10_big_fil_rev_8_21_14_0_10_45_20</name>
    <dbReference type="NCBI Taxonomy" id="1974607"/>
    <lineage>
        <taxon>Bacteria</taxon>
        <taxon>Candidatus Kaiseribacteriota</taxon>
    </lineage>
</organism>
<comment type="caution">
    <text evidence="4">The sequence shown here is derived from an EMBL/GenBank/DDBJ whole genome shotgun (WGS) entry which is preliminary data.</text>
</comment>
<dbReference type="EMBL" id="PFBH01000003">
    <property type="protein sequence ID" value="PIR85430.1"/>
    <property type="molecule type" value="Genomic_DNA"/>
</dbReference>
<dbReference type="Pfam" id="PF02449">
    <property type="entry name" value="Glyco_hydro_42"/>
    <property type="match status" value="1"/>
</dbReference>
<evidence type="ECO:0000313" key="4">
    <source>
        <dbReference type="EMBL" id="PIR85430.1"/>
    </source>
</evidence>
<gene>
    <name evidence="4" type="ORF">COU15_00645</name>
</gene>
<dbReference type="InterPro" id="IPR013529">
    <property type="entry name" value="Glyco_hydro_42_N"/>
</dbReference>
<dbReference type="AlphaFoldDB" id="A0A2H0UGE1"/>
<dbReference type="Gene3D" id="3.20.20.80">
    <property type="entry name" value="Glycosidases"/>
    <property type="match status" value="1"/>
</dbReference>
<dbReference type="SUPFAM" id="SSF51445">
    <property type="entry name" value="(Trans)glycosidases"/>
    <property type="match status" value="1"/>
</dbReference>
<evidence type="ECO:0000313" key="5">
    <source>
        <dbReference type="Proteomes" id="UP000229315"/>
    </source>
</evidence>
<dbReference type="Proteomes" id="UP000229315">
    <property type="component" value="Unassembled WGS sequence"/>
</dbReference>
<dbReference type="GO" id="GO:0009341">
    <property type="term" value="C:beta-galactosidase complex"/>
    <property type="evidence" value="ECO:0007669"/>
    <property type="project" value="InterPro"/>
</dbReference>
<keyword evidence="1" id="KW-0378">Hydrolase</keyword>
<evidence type="ECO:0000256" key="1">
    <source>
        <dbReference type="ARBA" id="ARBA00022801"/>
    </source>
</evidence>
<dbReference type="GO" id="GO:0005975">
    <property type="term" value="P:carbohydrate metabolic process"/>
    <property type="evidence" value="ECO:0007669"/>
    <property type="project" value="InterPro"/>
</dbReference>
<keyword evidence="2" id="KW-0326">Glycosidase</keyword>